<sequence>MSPPTALRLAVRPLRGATLLDQLLSGAPKSSSAARRAFSQLPLSRARSGPQPSICLRCSIQAHARIQLYSTIPPYPPIDGISPKPSPTSEPPQNEPEASPASTEDAQVLSSSEIPSQPSPEPSPGSATESTTCPLPEQKEPEPEAPSAPTETPAEPVQPPRSKLQLPSYLEDRRNHLSARFSAFMDDFQTRVLHATQTINDLTGYSAIEAIKRRNTELETAHAAAQERLRAARHAYKALTSHRASTQREVTTLLARKDTWSPPDLERFTTLYRADHELEAQVANASAELTEAETDEARLGAELNAGILKRYHEEQIWSDGIRRQSTWGTWGLMGVNVLLFLVLQFVAEPWRRARLVKGVAEREQAVLDEVRRELGGLKAALEASSLREEERARAAGMAAEAEAARVAALAEESEVVPPAEEESHIEEPIVEPAIGAVDELLSRPWQQAVSDPELIKAAARDLVSDRRIDVRMRDVSLVALQGAAAGAALVASFAFFLRECR</sequence>
<keyword evidence="3 10" id="KW-0999">Mitochondrion inner membrane</keyword>
<feature type="transmembrane region" description="Helical" evidence="10">
    <location>
        <begin position="327"/>
        <end position="347"/>
    </location>
</feature>
<reference evidence="13" key="2">
    <citation type="submission" date="2023-05" db="EMBL/GenBank/DDBJ databases">
        <authorList>
            <consortium name="Lawrence Berkeley National Laboratory"/>
            <person name="Steindorff A."/>
            <person name="Hensen N."/>
            <person name="Bonometti L."/>
            <person name="Westerberg I."/>
            <person name="Brannstrom I.O."/>
            <person name="Guillou S."/>
            <person name="Cros-Aarteil S."/>
            <person name="Calhoun S."/>
            <person name="Haridas S."/>
            <person name="Kuo A."/>
            <person name="Mondo S."/>
            <person name="Pangilinan J."/>
            <person name="Riley R."/>
            <person name="Labutti K."/>
            <person name="Andreopoulos B."/>
            <person name="Lipzen A."/>
            <person name="Chen C."/>
            <person name="Yanf M."/>
            <person name="Daum C."/>
            <person name="Ng V."/>
            <person name="Clum A."/>
            <person name="Ohm R."/>
            <person name="Martin F."/>
            <person name="Silar P."/>
            <person name="Natvig D."/>
            <person name="Lalanne C."/>
            <person name="Gautier V."/>
            <person name="Ament-Velasquez S.L."/>
            <person name="Kruys A."/>
            <person name="Hutchinson M.I."/>
            <person name="Powell A.J."/>
            <person name="Barry K."/>
            <person name="Miller A.N."/>
            <person name="Grigoriev I.V."/>
            <person name="Debuchy R."/>
            <person name="Gladieux P."/>
            <person name="Thoren M.H."/>
            <person name="Johannesson H."/>
        </authorList>
    </citation>
    <scope>NUCLEOTIDE SEQUENCE</scope>
    <source>
        <strain evidence="13">PSN243</strain>
    </source>
</reference>
<comment type="subunit">
    <text evidence="10">Homooligomer.</text>
</comment>
<evidence type="ECO:0000256" key="7">
    <source>
        <dbReference type="ARBA" id="ARBA00023128"/>
    </source>
</evidence>
<dbReference type="Proteomes" id="UP001321760">
    <property type="component" value="Unassembled WGS sequence"/>
</dbReference>
<evidence type="ECO:0000313" key="14">
    <source>
        <dbReference type="Proteomes" id="UP001321760"/>
    </source>
</evidence>
<feature type="compositionally biased region" description="Low complexity" evidence="12">
    <location>
        <begin position="145"/>
        <end position="155"/>
    </location>
</feature>
<keyword evidence="5 10" id="KW-1133">Transmembrane helix</keyword>
<comment type="caution">
    <text evidence="13">The sequence shown here is derived from an EMBL/GenBank/DDBJ whole genome shotgun (WGS) entry which is preliminary data.</text>
</comment>
<evidence type="ECO:0000256" key="8">
    <source>
        <dbReference type="ARBA" id="ARBA00023136"/>
    </source>
</evidence>
<evidence type="ECO:0000256" key="6">
    <source>
        <dbReference type="ARBA" id="ARBA00023054"/>
    </source>
</evidence>
<name>A0AAV9H3Y0_9PEZI</name>
<feature type="transmembrane region" description="Helical" evidence="10">
    <location>
        <begin position="475"/>
        <end position="497"/>
    </location>
</feature>
<evidence type="ECO:0000256" key="3">
    <source>
        <dbReference type="ARBA" id="ARBA00022792"/>
    </source>
</evidence>
<reference evidence="13" key="1">
    <citation type="journal article" date="2023" name="Mol. Phylogenet. Evol.">
        <title>Genome-scale phylogeny and comparative genomics of the fungal order Sordariales.</title>
        <authorList>
            <person name="Hensen N."/>
            <person name="Bonometti L."/>
            <person name="Westerberg I."/>
            <person name="Brannstrom I.O."/>
            <person name="Guillou S."/>
            <person name="Cros-Aarteil S."/>
            <person name="Calhoun S."/>
            <person name="Haridas S."/>
            <person name="Kuo A."/>
            <person name="Mondo S."/>
            <person name="Pangilinan J."/>
            <person name="Riley R."/>
            <person name="LaButti K."/>
            <person name="Andreopoulos B."/>
            <person name="Lipzen A."/>
            <person name="Chen C."/>
            <person name="Yan M."/>
            <person name="Daum C."/>
            <person name="Ng V."/>
            <person name="Clum A."/>
            <person name="Steindorff A."/>
            <person name="Ohm R.A."/>
            <person name="Martin F."/>
            <person name="Silar P."/>
            <person name="Natvig D.O."/>
            <person name="Lalanne C."/>
            <person name="Gautier V."/>
            <person name="Ament-Velasquez S.L."/>
            <person name="Kruys A."/>
            <person name="Hutchinson M.I."/>
            <person name="Powell A.J."/>
            <person name="Barry K."/>
            <person name="Miller A.N."/>
            <person name="Grigoriev I.V."/>
            <person name="Debuchy R."/>
            <person name="Gladieux P."/>
            <person name="Hiltunen Thoren M."/>
            <person name="Johannesson H."/>
        </authorList>
    </citation>
    <scope>NUCLEOTIDE SEQUENCE</scope>
    <source>
        <strain evidence="13">PSN243</strain>
    </source>
</reference>
<dbReference type="Pfam" id="PF05546">
    <property type="entry name" value="She9_MDM33"/>
    <property type="match status" value="1"/>
</dbReference>
<proteinExistence type="inferred from homology"/>
<evidence type="ECO:0000256" key="12">
    <source>
        <dbReference type="SAM" id="MobiDB-lite"/>
    </source>
</evidence>
<keyword evidence="8 10" id="KW-0472">Membrane</keyword>
<feature type="coiled-coil region" evidence="11">
    <location>
        <begin position="275"/>
        <end position="302"/>
    </location>
</feature>
<keyword evidence="2 10" id="KW-0812">Transmembrane</keyword>
<dbReference type="AlphaFoldDB" id="A0AAV9H3Y0"/>
<keyword evidence="14" id="KW-1185">Reference proteome</keyword>
<dbReference type="PANTHER" id="PTHR31961">
    <property type="entry name" value="SENSITIVE TO HIGH EXPRESSION PROTEIN 9, MITOCHONDRIAL"/>
    <property type="match status" value="1"/>
</dbReference>
<evidence type="ECO:0000256" key="11">
    <source>
        <dbReference type="SAM" id="Coils"/>
    </source>
</evidence>
<organism evidence="13 14">
    <name type="scientific">Podospora aff. communis PSN243</name>
    <dbReference type="NCBI Taxonomy" id="3040156"/>
    <lineage>
        <taxon>Eukaryota</taxon>
        <taxon>Fungi</taxon>
        <taxon>Dikarya</taxon>
        <taxon>Ascomycota</taxon>
        <taxon>Pezizomycotina</taxon>
        <taxon>Sordariomycetes</taxon>
        <taxon>Sordariomycetidae</taxon>
        <taxon>Sordariales</taxon>
        <taxon>Podosporaceae</taxon>
        <taxon>Podospora</taxon>
    </lineage>
</organism>
<feature type="coiled-coil region" evidence="11">
    <location>
        <begin position="208"/>
        <end position="235"/>
    </location>
</feature>
<dbReference type="GO" id="GO:0007007">
    <property type="term" value="P:inner mitochondrial membrane organization"/>
    <property type="evidence" value="ECO:0007669"/>
    <property type="project" value="TreeGrafter"/>
</dbReference>
<evidence type="ECO:0000256" key="4">
    <source>
        <dbReference type="ARBA" id="ARBA00022946"/>
    </source>
</evidence>
<feature type="compositionally biased region" description="Pro residues" evidence="12">
    <location>
        <begin position="84"/>
        <end position="94"/>
    </location>
</feature>
<comment type="subcellular location">
    <subcellularLocation>
        <location evidence="10">Mitochondrion inner membrane</location>
        <topology evidence="10">Multi-pass membrane protein</topology>
    </subcellularLocation>
</comment>
<keyword evidence="6 11" id="KW-0175">Coiled coil</keyword>
<accession>A0AAV9H3Y0</accession>
<dbReference type="GO" id="GO:0005743">
    <property type="term" value="C:mitochondrial inner membrane"/>
    <property type="evidence" value="ECO:0007669"/>
    <property type="project" value="UniProtKB-SubCell"/>
</dbReference>
<evidence type="ECO:0000256" key="5">
    <source>
        <dbReference type="ARBA" id="ARBA00022989"/>
    </source>
</evidence>
<evidence type="ECO:0000256" key="9">
    <source>
        <dbReference type="ARBA" id="ARBA00024807"/>
    </source>
</evidence>
<dbReference type="InterPro" id="IPR008839">
    <property type="entry name" value="MDM33_fungi"/>
</dbReference>
<protein>
    <recommendedName>
        <fullName evidence="10">Sensitive to high expression protein 9, mitochondrial</fullName>
    </recommendedName>
</protein>
<feature type="compositionally biased region" description="Polar residues" evidence="12">
    <location>
        <begin position="100"/>
        <end position="109"/>
    </location>
</feature>
<feature type="region of interest" description="Disordered" evidence="12">
    <location>
        <begin position="74"/>
        <end position="162"/>
    </location>
</feature>
<evidence type="ECO:0000313" key="13">
    <source>
        <dbReference type="EMBL" id="KAK4454228.1"/>
    </source>
</evidence>
<keyword evidence="4 10" id="KW-0809">Transit peptide</keyword>
<evidence type="ECO:0000256" key="10">
    <source>
        <dbReference type="RuleBase" id="RU364128"/>
    </source>
</evidence>
<keyword evidence="7 10" id="KW-0496">Mitochondrion</keyword>
<comment type="function">
    <text evidence="9">Required for the maintenance of the structure of the mitochondrial inner membrane. Involved in mitochondrial morphology. Causes growth arrest when highly overexpressed.</text>
</comment>
<evidence type="ECO:0000256" key="1">
    <source>
        <dbReference type="ARBA" id="ARBA00007472"/>
    </source>
</evidence>
<dbReference type="EMBL" id="MU865917">
    <property type="protein sequence ID" value="KAK4454228.1"/>
    <property type="molecule type" value="Genomic_DNA"/>
</dbReference>
<evidence type="ECO:0000256" key="2">
    <source>
        <dbReference type="ARBA" id="ARBA00022692"/>
    </source>
</evidence>
<dbReference type="PANTHER" id="PTHR31961:SF3">
    <property type="entry name" value="SENSITIVE TO HIGH EXPRESSION PROTEIN 9, MITOCHONDRIAL"/>
    <property type="match status" value="1"/>
</dbReference>
<comment type="similarity">
    <text evidence="1 10">Belongs to the SHE9 family.</text>
</comment>
<gene>
    <name evidence="13" type="ORF">QBC34DRAFT_392867</name>
</gene>